<dbReference type="EMBL" id="QURH01001052">
    <property type="protein sequence ID" value="RFU36412.1"/>
    <property type="molecule type" value="Genomic_DNA"/>
</dbReference>
<dbReference type="CDD" id="cd03801">
    <property type="entry name" value="GT4_PimA-like"/>
    <property type="match status" value="1"/>
</dbReference>
<accession>A0A372J8T7</accession>
<evidence type="ECO:0000313" key="6">
    <source>
        <dbReference type="Proteomes" id="UP000261811"/>
    </source>
</evidence>
<dbReference type="AlphaFoldDB" id="A0A372J8T7"/>
<dbReference type="RefSeq" id="WP_117361932.1">
    <property type="nucleotide sequence ID" value="NZ_QURH01001052.1"/>
</dbReference>
<keyword evidence="2 5" id="KW-0808">Transferase</keyword>
<gene>
    <name evidence="5" type="ORF">DZF91_38365</name>
</gene>
<dbReference type="InterPro" id="IPR028098">
    <property type="entry name" value="Glyco_trans_4-like_N"/>
</dbReference>
<dbReference type="SUPFAM" id="SSF53756">
    <property type="entry name" value="UDP-Glycosyltransferase/glycogen phosphorylase"/>
    <property type="match status" value="1"/>
</dbReference>
<evidence type="ECO:0000256" key="2">
    <source>
        <dbReference type="ARBA" id="ARBA00022679"/>
    </source>
</evidence>
<reference evidence="5 6" key="1">
    <citation type="submission" date="2018-08" db="EMBL/GenBank/DDBJ databases">
        <title>Actinomadura jelena sp. nov., a novel Actinomycete isolated from soil in Chad.</title>
        <authorList>
            <person name="Shi L."/>
        </authorList>
    </citation>
    <scope>NUCLEOTIDE SEQUENCE [LARGE SCALE GENOMIC DNA]</scope>
    <source>
        <strain evidence="5 6">NEAU-G17</strain>
    </source>
</reference>
<keyword evidence="1" id="KW-0328">Glycosyltransferase</keyword>
<feature type="domain" description="Glycosyltransferase subfamily 4-like N-terminal" evidence="4">
    <location>
        <begin position="21"/>
        <end position="188"/>
    </location>
</feature>
<name>A0A372J8T7_9ACTN</name>
<dbReference type="Proteomes" id="UP000261811">
    <property type="component" value="Unassembled WGS sequence"/>
</dbReference>
<organism evidence="5 6">
    <name type="scientific">Actinomadura logoneensis</name>
    <dbReference type="NCBI Taxonomy" id="2293572"/>
    <lineage>
        <taxon>Bacteria</taxon>
        <taxon>Bacillati</taxon>
        <taxon>Actinomycetota</taxon>
        <taxon>Actinomycetes</taxon>
        <taxon>Streptosporangiales</taxon>
        <taxon>Thermomonosporaceae</taxon>
        <taxon>Actinomadura</taxon>
    </lineage>
</organism>
<dbReference type="PANTHER" id="PTHR12526:SF636">
    <property type="entry name" value="BLL3647 PROTEIN"/>
    <property type="match status" value="1"/>
</dbReference>
<evidence type="ECO:0000259" key="3">
    <source>
        <dbReference type="Pfam" id="PF00534"/>
    </source>
</evidence>
<sequence length="393" mass="43178">MTSLDHRAAYFAFDLFPSAKGAAVHIAQMADELFTHFGGGLLGVTGGGPLPPRQVEGAREIVRFGNALPNLLDRFEAFSAWVAGLVAEQAGTLELVHVRDPWGALPVVAVPDRRYRVVYEMNGLPSVELRHTRPGVPERTLAKIRELERRCLAEADAVIVPSEVNARAVRAYGVPDEKITVVPNGADVPEPPPRPADAPERYLVYVGALQPWQGLDVLLRAFARLADLPDLRLVVCSSVPPRRAKPLRRLARHLGVEDRVEWRFAVPHADVAAWLRHAEVSVAPLTACARNLDQGCAPLKVLESMAAGTPVVASDLPVVRELMTDREHGRLVPADRPAELARAVRVLLEYPEQARAMGARAREHVAETLTWRASRARLAGVYRSLSPQPLDRW</sequence>
<evidence type="ECO:0000313" key="5">
    <source>
        <dbReference type="EMBL" id="RFU36412.1"/>
    </source>
</evidence>
<evidence type="ECO:0000259" key="4">
    <source>
        <dbReference type="Pfam" id="PF13439"/>
    </source>
</evidence>
<dbReference type="OrthoDB" id="8555507at2"/>
<dbReference type="PANTHER" id="PTHR12526">
    <property type="entry name" value="GLYCOSYLTRANSFERASE"/>
    <property type="match status" value="1"/>
</dbReference>
<dbReference type="Pfam" id="PF00534">
    <property type="entry name" value="Glycos_transf_1"/>
    <property type="match status" value="1"/>
</dbReference>
<proteinExistence type="predicted"/>
<evidence type="ECO:0000256" key="1">
    <source>
        <dbReference type="ARBA" id="ARBA00022676"/>
    </source>
</evidence>
<dbReference type="InterPro" id="IPR001296">
    <property type="entry name" value="Glyco_trans_1"/>
</dbReference>
<comment type="caution">
    <text evidence="5">The sequence shown here is derived from an EMBL/GenBank/DDBJ whole genome shotgun (WGS) entry which is preliminary data.</text>
</comment>
<feature type="domain" description="Glycosyl transferase family 1" evidence="3">
    <location>
        <begin position="197"/>
        <end position="363"/>
    </location>
</feature>
<protein>
    <submittedName>
        <fullName evidence="5">Glycosyltransferase family 1 protein</fullName>
    </submittedName>
</protein>
<dbReference type="Pfam" id="PF13439">
    <property type="entry name" value="Glyco_transf_4"/>
    <property type="match status" value="1"/>
</dbReference>
<dbReference type="GO" id="GO:0016757">
    <property type="term" value="F:glycosyltransferase activity"/>
    <property type="evidence" value="ECO:0007669"/>
    <property type="project" value="UniProtKB-KW"/>
</dbReference>
<keyword evidence="6" id="KW-1185">Reference proteome</keyword>
<dbReference type="Gene3D" id="3.40.50.2000">
    <property type="entry name" value="Glycogen Phosphorylase B"/>
    <property type="match status" value="2"/>
</dbReference>